<keyword evidence="2" id="KW-1185">Reference proteome</keyword>
<dbReference type="PaxDb" id="882-DVU_1966"/>
<dbReference type="EMBL" id="AE017285">
    <property type="protein sequence ID" value="AAS96442.1"/>
    <property type="molecule type" value="Genomic_DNA"/>
</dbReference>
<reference evidence="1 2" key="1">
    <citation type="journal article" date="2004" name="Nat. Biotechnol.">
        <title>The genome sequence of the anaerobic, sulfate-reducing bacterium Desulfovibrio vulgaris Hildenborough.</title>
        <authorList>
            <person name="Heidelberg J.F."/>
            <person name="Seshadri R."/>
            <person name="Haveman S.A."/>
            <person name="Hemme C.L."/>
            <person name="Paulsen I.T."/>
            <person name="Kolonay J.F."/>
            <person name="Eisen J.A."/>
            <person name="Ward N."/>
            <person name="Methe B."/>
            <person name="Brinkac L.M."/>
            <person name="Daugherty S.C."/>
            <person name="Deboy R.T."/>
            <person name="Dodson R.J."/>
            <person name="Durkin A.S."/>
            <person name="Madupu R."/>
            <person name="Nelson W.C."/>
            <person name="Sullivan S.A."/>
            <person name="Fouts D."/>
            <person name="Haft D.H."/>
            <person name="Selengut J."/>
            <person name="Peterson J.D."/>
            <person name="Davidsen T.M."/>
            <person name="Zafar N."/>
            <person name="Zhou L."/>
            <person name="Radune D."/>
            <person name="Dimitrov G."/>
            <person name="Hance M."/>
            <person name="Tran K."/>
            <person name="Khouri H."/>
            <person name="Gill J."/>
            <person name="Utterback T.R."/>
            <person name="Feldblyum T.V."/>
            <person name="Wall J.D."/>
            <person name="Voordouw G."/>
            <person name="Fraser C.M."/>
        </authorList>
    </citation>
    <scope>NUCLEOTIDE SEQUENCE [LARGE SCALE GENOMIC DNA]</scope>
    <source>
        <strain evidence="2">ATCC 29579 / DSM 644 / NCIMB 8303 / VKM B-1760 / Hildenborough</strain>
    </source>
</reference>
<name>Q72AM6_NITV2</name>
<dbReference type="Proteomes" id="UP000002194">
    <property type="component" value="Chromosome"/>
</dbReference>
<protein>
    <submittedName>
        <fullName evidence="1">Uncharacterized protein</fullName>
    </submittedName>
</protein>
<gene>
    <name evidence="1" type="ordered locus">DVU_1966</name>
</gene>
<accession>Q72AM6</accession>
<sequence length="52" mass="5872">MCQAEPSACFKTHLCRLFLQVAVLFVLSIRVLELCVSACRPEVRVDVAFVIF</sequence>
<dbReference type="AlphaFoldDB" id="Q72AM6"/>
<evidence type="ECO:0000313" key="1">
    <source>
        <dbReference type="EMBL" id="AAS96442.1"/>
    </source>
</evidence>
<dbReference type="KEGG" id="dvu:DVU_1966"/>
<organism evidence="1 2">
    <name type="scientific">Nitratidesulfovibrio vulgaris (strain ATCC 29579 / DSM 644 / CCUG 34227 / NCIMB 8303 / VKM B-1760 / Hildenborough)</name>
    <name type="common">Desulfovibrio vulgaris</name>
    <dbReference type="NCBI Taxonomy" id="882"/>
    <lineage>
        <taxon>Bacteria</taxon>
        <taxon>Pseudomonadati</taxon>
        <taxon>Thermodesulfobacteriota</taxon>
        <taxon>Desulfovibrionia</taxon>
        <taxon>Desulfovibrionales</taxon>
        <taxon>Desulfovibrionaceae</taxon>
        <taxon>Nitratidesulfovibrio</taxon>
    </lineage>
</organism>
<dbReference type="HOGENOM" id="CLU_3079252_0_0_7"/>
<dbReference type="EnsemblBacteria" id="AAS96442">
    <property type="protein sequence ID" value="AAS96442"/>
    <property type="gene ID" value="DVU_1966"/>
</dbReference>
<evidence type="ECO:0000313" key="2">
    <source>
        <dbReference type="Proteomes" id="UP000002194"/>
    </source>
</evidence>
<proteinExistence type="predicted"/>
<dbReference type="STRING" id="882.DVU_1966"/>